<evidence type="ECO:0000313" key="11">
    <source>
        <dbReference type="Proteomes" id="UP000318578"/>
    </source>
</evidence>
<feature type="domain" description="ABC transmembrane type-1" evidence="9">
    <location>
        <begin position="88"/>
        <end position="279"/>
    </location>
</feature>
<evidence type="ECO:0000256" key="7">
    <source>
        <dbReference type="ARBA" id="ARBA00023136"/>
    </source>
</evidence>
<dbReference type="RefSeq" id="WP_144633189.1">
    <property type="nucleotide sequence ID" value="NZ_BNAX01000014.1"/>
</dbReference>
<gene>
    <name evidence="10" type="ORF">FNH06_03040</name>
</gene>
<evidence type="ECO:0000313" key="10">
    <source>
        <dbReference type="EMBL" id="TVT25267.1"/>
    </source>
</evidence>
<keyword evidence="7 8" id="KW-0472">Membrane</keyword>
<keyword evidence="3" id="KW-1003">Cell membrane</keyword>
<evidence type="ECO:0000256" key="5">
    <source>
        <dbReference type="ARBA" id="ARBA00022692"/>
    </source>
</evidence>
<dbReference type="Gene3D" id="1.10.3720.10">
    <property type="entry name" value="MetI-like"/>
    <property type="match status" value="1"/>
</dbReference>
<dbReference type="InterPro" id="IPR035906">
    <property type="entry name" value="MetI-like_sf"/>
</dbReference>
<comment type="subcellular location">
    <subcellularLocation>
        <location evidence="1">Cell inner membrane</location>
        <topology evidence="1">Multi-pass membrane protein</topology>
    </subcellularLocation>
    <subcellularLocation>
        <location evidence="8">Cell membrane</location>
        <topology evidence="8">Multi-pass membrane protein</topology>
    </subcellularLocation>
</comment>
<name>A0A558ALW5_9PSEU</name>
<keyword evidence="4" id="KW-0997">Cell inner membrane</keyword>
<feature type="transmembrane region" description="Helical" evidence="8">
    <location>
        <begin position="260"/>
        <end position="283"/>
    </location>
</feature>
<organism evidence="10 11">
    <name type="scientific">Amycolatopsis acidiphila</name>
    <dbReference type="NCBI Taxonomy" id="715473"/>
    <lineage>
        <taxon>Bacteria</taxon>
        <taxon>Bacillati</taxon>
        <taxon>Actinomycetota</taxon>
        <taxon>Actinomycetes</taxon>
        <taxon>Pseudonocardiales</taxon>
        <taxon>Pseudonocardiaceae</taxon>
        <taxon>Amycolatopsis</taxon>
    </lineage>
</organism>
<evidence type="ECO:0000256" key="1">
    <source>
        <dbReference type="ARBA" id="ARBA00004429"/>
    </source>
</evidence>
<keyword evidence="11" id="KW-1185">Reference proteome</keyword>
<evidence type="ECO:0000256" key="6">
    <source>
        <dbReference type="ARBA" id="ARBA00022989"/>
    </source>
</evidence>
<feature type="transmembrane region" description="Helical" evidence="8">
    <location>
        <begin position="27"/>
        <end position="52"/>
    </location>
</feature>
<dbReference type="EMBL" id="VJZA01000003">
    <property type="protein sequence ID" value="TVT25267.1"/>
    <property type="molecule type" value="Genomic_DNA"/>
</dbReference>
<protein>
    <submittedName>
        <fullName evidence="10">ABC transporter permease subunit</fullName>
    </submittedName>
</protein>
<dbReference type="CDD" id="cd06261">
    <property type="entry name" value="TM_PBP2"/>
    <property type="match status" value="1"/>
</dbReference>
<dbReference type="OrthoDB" id="9783270at2"/>
<sequence length="295" mass="31029">MTTTLTAPPVVAGPAGTRRRDPRRFTLTGVLTYTAAGCFVLVLLGLFAALILESFATAWRGGWLPAGFTGSWFAQAWNDPAYGVSSHLLTTFEIGVSVIVISVLAGVPAAYVLARRSFPGKSLVMVLLALPILLPPLTYATQLSSLIYTIGLGSTLPGVILSNLVPALPFVILVMTPFVEQVRPDVEQAARMCGANTWHLFGRIIGPLLLPGVLAASILTLVRVFGAFELTFFVAGPQSQSLIVAVFGAAANPAGSAPPLVAAMAVCYMATSLVVFALALSFVNPTQIVSRERKS</sequence>
<dbReference type="AlphaFoldDB" id="A0A558ALW5"/>
<comment type="similarity">
    <text evidence="8">Belongs to the binding-protein-dependent transport system permease family.</text>
</comment>
<evidence type="ECO:0000259" key="9">
    <source>
        <dbReference type="PROSITE" id="PS50928"/>
    </source>
</evidence>
<feature type="transmembrane region" description="Helical" evidence="8">
    <location>
        <begin position="94"/>
        <end position="114"/>
    </location>
</feature>
<keyword evidence="5 8" id="KW-0812">Transmembrane</keyword>
<reference evidence="10 11" key="1">
    <citation type="submission" date="2019-07" db="EMBL/GenBank/DDBJ databases">
        <title>New species of Amycolatopsis and Streptomyces.</title>
        <authorList>
            <person name="Duangmal K."/>
            <person name="Teo W.F.A."/>
            <person name="Lipun K."/>
        </authorList>
    </citation>
    <scope>NUCLEOTIDE SEQUENCE [LARGE SCALE GENOMIC DNA]</scope>
    <source>
        <strain evidence="10 11">JCM 30562</strain>
    </source>
</reference>
<feature type="transmembrane region" description="Helical" evidence="8">
    <location>
        <begin position="126"/>
        <end position="150"/>
    </location>
</feature>
<dbReference type="InterPro" id="IPR000515">
    <property type="entry name" value="MetI-like"/>
</dbReference>
<comment type="caution">
    <text evidence="10">The sequence shown here is derived from an EMBL/GenBank/DDBJ whole genome shotgun (WGS) entry which is preliminary data.</text>
</comment>
<accession>A0A558ALW5</accession>
<evidence type="ECO:0000256" key="3">
    <source>
        <dbReference type="ARBA" id="ARBA00022475"/>
    </source>
</evidence>
<evidence type="ECO:0000256" key="2">
    <source>
        <dbReference type="ARBA" id="ARBA00022448"/>
    </source>
</evidence>
<dbReference type="SUPFAM" id="SSF161098">
    <property type="entry name" value="MetI-like"/>
    <property type="match status" value="1"/>
</dbReference>
<feature type="transmembrane region" description="Helical" evidence="8">
    <location>
        <begin position="200"/>
        <end position="222"/>
    </location>
</feature>
<dbReference type="Proteomes" id="UP000318578">
    <property type="component" value="Unassembled WGS sequence"/>
</dbReference>
<dbReference type="GO" id="GO:0005886">
    <property type="term" value="C:plasma membrane"/>
    <property type="evidence" value="ECO:0007669"/>
    <property type="project" value="UniProtKB-SubCell"/>
</dbReference>
<dbReference type="Pfam" id="PF00528">
    <property type="entry name" value="BPD_transp_1"/>
    <property type="match status" value="1"/>
</dbReference>
<dbReference type="PANTHER" id="PTHR43357:SF4">
    <property type="entry name" value="INNER MEMBRANE ABC TRANSPORTER PERMEASE PROTEIN YDCV"/>
    <property type="match status" value="1"/>
</dbReference>
<proteinExistence type="inferred from homology"/>
<keyword evidence="2 8" id="KW-0813">Transport</keyword>
<dbReference type="PANTHER" id="PTHR43357">
    <property type="entry name" value="INNER MEMBRANE ABC TRANSPORTER PERMEASE PROTEIN YDCV"/>
    <property type="match status" value="1"/>
</dbReference>
<evidence type="ECO:0000256" key="8">
    <source>
        <dbReference type="RuleBase" id="RU363032"/>
    </source>
</evidence>
<dbReference type="GO" id="GO:0055085">
    <property type="term" value="P:transmembrane transport"/>
    <property type="evidence" value="ECO:0007669"/>
    <property type="project" value="InterPro"/>
</dbReference>
<keyword evidence="6 8" id="KW-1133">Transmembrane helix</keyword>
<dbReference type="PROSITE" id="PS50928">
    <property type="entry name" value="ABC_TM1"/>
    <property type="match status" value="1"/>
</dbReference>
<feature type="transmembrane region" description="Helical" evidence="8">
    <location>
        <begin position="156"/>
        <end position="179"/>
    </location>
</feature>
<evidence type="ECO:0000256" key="4">
    <source>
        <dbReference type="ARBA" id="ARBA00022519"/>
    </source>
</evidence>